<feature type="chain" id="PRO_5045187953" evidence="1">
    <location>
        <begin position="24"/>
        <end position="119"/>
    </location>
</feature>
<evidence type="ECO:0000313" key="3">
    <source>
        <dbReference type="Proteomes" id="UP000294003"/>
    </source>
</evidence>
<name>A0ABY0HIU0_9PEZI</name>
<reference evidence="2 3" key="1">
    <citation type="submission" date="2018-06" db="EMBL/GenBank/DDBJ databases">
        <title>Complete Genomes of Monosporascus.</title>
        <authorList>
            <person name="Robinson A.J."/>
            <person name="Natvig D.O."/>
        </authorList>
    </citation>
    <scope>NUCLEOTIDE SEQUENCE [LARGE SCALE GENOMIC DNA]</scope>
    <source>
        <strain evidence="2 3">CBS 609.92</strain>
    </source>
</reference>
<evidence type="ECO:0000256" key="1">
    <source>
        <dbReference type="SAM" id="SignalP"/>
    </source>
</evidence>
<keyword evidence="3" id="KW-1185">Reference proteome</keyword>
<dbReference type="Proteomes" id="UP000294003">
    <property type="component" value="Unassembled WGS sequence"/>
</dbReference>
<keyword evidence="1" id="KW-0732">Signal</keyword>
<protein>
    <submittedName>
        <fullName evidence="2">Uncharacterized protein</fullName>
    </submittedName>
</protein>
<organism evidence="2 3">
    <name type="scientific">Monosporascus cannonballus</name>
    <dbReference type="NCBI Taxonomy" id="155416"/>
    <lineage>
        <taxon>Eukaryota</taxon>
        <taxon>Fungi</taxon>
        <taxon>Dikarya</taxon>
        <taxon>Ascomycota</taxon>
        <taxon>Pezizomycotina</taxon>
        <taxon>Sordariomycetes</taxon>
        <taxon>Xylariomycetidae</taxon>
        <taxon>Xylariales</taxon>
        <taxon>Xylariales incertae sedis</taxon>
        <taxon>Monosporascus</taxon>
    </lineage>
</organism>
<sequence length="119" mass="13800">MRSNIFLFFRLWALISTPSFTIAQDDDVDYNEVWNYAPDFFNDKFPPYPDLKDESGNNITVENIRGTHLFGWKGCGNEEVNKITRAYKDFHTLTSQDGVHKNIDWAYAAAVNFWRPNAG</sequence>
<proteinExistence type="predicted"/>
<evidence type="ECO:0000313" key="2">
    <source>
        <dbReference type="EMBL" id="RYO91587.1"/>
    </source>
</evidence>
<comment type="caution">
    <text evidence="2">The sequence shown here is derived from an EMBL/GenBank/DDBJ whole genome shotgun (WGS) entry which is preliminary data.</text>
</comment>
<feature type="signal peptide" evidence="1">
    <location>
        <begin position="1"/>
        <end position="23"/>
    </location>
</feature>
<gene>
    <name evidence="2" type="ORF">DL762_002120</name>
</gene>
<dbReference type="EMBL" id="QJNS01000039">
    <property type="protein sequence ID" value="RYO91587.1"/>
    <property type="molecule type" value="Genomic_DNA"/>
</dbReference>
<accession>A0ABY0HIU0</accession>